<dbReference type="CDD" id="cd02257">
    <property type="entry name" value="Peptidase_C19"/>
    <property type="match status" value="1"/>
</dbReference>
<dbReference type="GeneID" id="88175002"/>
<keyword evidence="3 6" id="KW-0833">Ubl conjugation pathway</keyword>
<accession>A0AAX4HDW6</accession>
<evidence type="ECO:0000256" key="1">
    <source>
        <dbReference type="ARBA" id="ARBA00000707"/>
    </source>
</evidence>
<dbReference type="Pfam" id="PF00443">
    <property type="entry name" value="UCH"/>
    <property type="match status" value="1"/>
</dbReference>
<feature type="compositionally biased region" description="Low complexity" evidence="7">
    <location>
        <begin position="21"/>
        <end position="77"/>
    </location>
</feature>
<feature type="region of interest" description="Disordered" evidence="7">
    <location>
        <begin position="389"/>
        <end position="418"/>
    </location>
</feature>
<feature type="region of interest" description="Disordered" evidence="7">
    <location>
        <begin position="180"/>
        <end position="315"/>
    </location>
</feature>
<dbReference type="AlphaFoldDB" id="A0AAX4HDW6"/>
<dbReference type="Gene3D" id="3.90.70.10">
    <property type="entry name" value="Cysteine proteinases"/>
    <property type="match status" value="1"/>
</dbReference>
<dbReference type="GO" id="GO:0005634">
    <property type="term" value="C:nucleus"/>
    <property type="evidence" value="ECO:0007669"/>
    <property type="project" value="TreeGrafter"/>
</dbReference>
<keyword evidence="2 6" id="KW-0645">Protease</keyword>
<comment type="similarity">
    <text evidence="6">Belongs to the peptidase C19 family.</text>
</comment>
<evidence type="ECO:0000313" key="9">
    <source>
        <dbReference type="EMBL" id="WPK26581.1"/>
    </source>
</evidence>
<dbReference type="SUPFAM" id="SSF54001">
    <property type="entry name" value="Cysteine proteinases"/>
    <property type="match status" value="1"/>
</dbReference>
<dbReference type="EC" id="3.4.19.12" evidence="6"/>
<feature type="compositionally biased region" description="Polar residues" evidence="7">
    <location>
        <begin position="291"/>
        <end position="315"/>
    </location>
</feature>
<dbReference type="PANTHER" id="PTHR24006">
    <property type="entry name" value="UBIQUITIN CARBOXYL-TERMINAL HYDROLASE"/>
    <property type="match status" value="1"/>
</dbReference>
<keyword evidence="4 6" id="KW-0378">Hydrolase</keyword>
<dbReference type="InterPro" id="IPR028889">
    <property type="entry name" value="USP"/>
</dbReference>
<evidence type="ECO:0000256" key="5">
    <source>
        <dbReference type="ARBA" id="ARBA00022807"/>
    </source>
</evidence>
<feature type="compositionally biased region" description="Low complexity" evidence="7">
    <location>
        <begin position="398"/>
        <end position="415"/>
    </location>
</feature>
<dbReference type="GO" id="GO:0006508">
    <property type="term" value="P:proteolysis"/>
    <property type="evidence" value="ECO:0007669"/>
    <property type="project" value="UniProtKB-KW"/>
</dbReference>
<keyword evidence="5 6" id="KW-0788">Thiol protease</keyword>
<evidence type="ECO:0000313" key="10">
    <source>
        <dbReference type="Proteomes" id="UP001338582"/>
    </source>
</evidence>
<dbReference type="GO" id="GO:0005829">
    <property type="term" value="C:cytosol"/>
    <property type="evidence" value="ECO:0007669"/>
    <property type="project" value="TreeGrafter"/>
</dbReference>
<comment type="catalytic activity">
    <reaction evidence="1 6">
        <text>Thiol-dependent hydrolysis of ester, thioester, amide, peptide and isopeptide bonds formed by the C-terminal Gly of ubiquitin (a 76-residue protein attached to proteins as an intracellular targeting signal).</text>
        <dbReference type="EC" id="3.4.19.12"/>
    </reaction>
</comment>
<dbReference type="RefSeq" id="XP_062878962.1">
    <property type="nucleotide sequence ID" value="XM_063022892.1"/>
</dbReference>
<dbReference type="InterPro" id="IPR038765">
    <property type="entry name" value="Papain-like_cys_pep_sf"/>
</dbReference>
<evidence type="ECO:0000256" key="3">
    <source>
        <dbReference type="ARBA" id="ARBA00022786"/>
    </source>
</evidence>
<protein>
    <recommendedName>
        <fullName evidence="6">Ubiquitin carboxyl-terminal hydrolase</fullName>
        <ecNumber evidence="6">3.4.19.12</ecNumber>
    </recommendedName>
</protein>
<feature type="region of interest" description="Disordered" evidence="7">
    <location>
        <begin position="1"/>
        <end position="86"/>
    </location>
</feature>
<keyword evidence="10" id="KW-1185">Reference proteome</keyword>
<proteinExistence type="inferred from homology"/>
<evidence type="ECO:0000256" key="4">
    <source>
        <dbReference type="ARBA" id="ARBA00022801"/>
    </source>
</evidence>
<feature type="compositionally biased region" description="Low complexity" evidence="7">
    <location>
        <begin position="220"/>
        <end position="243"/>
    </location>
</feature>
<feature type="compositionally biased region" description="Low complexity" evidence="7">
    <location>
        <begin position="262"/>
        <end position="278"/>
    </location>
</feature>
<dbReference type="PANTHER" id="PTHR24006:SF687">
    <property type="entry name" value="UBIQUITIN CARBOXYL-TERMINAL HYDROLASE 10"/>
    <property type="match status" value="1"/>
</dbReference>
<dbReference type="GO" id="GO:0004843">
    <property type="term" value="F:cysteine-type deubiquitinase activity"/>
    <property type="evidence" value="ECO:0007669"/>
    <property type="project" value="UniProtKB-UniRule"/>
</dbReference>
<organism evidence="9 10">
    <name type="scientific">Australozyma saopauloensis</name>
    <dbReference type="NCBI Taxonomy" id="291208"/>
    <lineage>
        <taxon>Eukaryota</taxon>
        <taxon>Fungi</taxon>
        <taxon>Dikarya</taxon>
        <taxon>Ascomycota</taxon>
        <taxon>Saccharomycotina</taxon>
        <taxon>Pichiomycetes</taxon>
        <taxon>Metschnikowiaceae</taxon>
        <taxon>Australozyma</taxon>
    </lineage>
</organism>
<evidence type="ECO:0000259" key="8">
    <source>
        <dbReference type="PROSITE" id="PS50235"/>
    </source>
</evidence>
<dbReference type="GO" id="GO:0016579">
    <property type="term" value="P:protein deubiquitination"/>
    <property type="evidence" value="ECO:0007669"/>
    <property type="project" value="InterPro"/>
</dbReference>
<evidence type="ECO:0000256" key="7">
    <source>
        <dbReference type="SAM" id="MobiDB-lite"/>
    </source>
</evidence>
<feature type="domain" description="USP" evidence="8">
    <location>
        <begin position="500"/>
        <end position="924"/>
    </location>
</feature>
<dbReference type="EMBL" id="CP138898">
    <property type="protein sequence ID" value="WPK26581.1"/>
    <property type="molecule type" value="Genomic_DNA"/>
</dbReference>
<evidence type="ECO:0000256" key="2">
    <source>
        <dbReference type="ARBA" id="ARBA00022670"/>
    </source>
</evidence>
<dbReference type="Proteomes" id="UP001338582">
    <property type="component" value="Chromosome 5"/>
</dbReference>
<dbReference type="PROSITE" id="PS00973">
    <property type="entry name" value="USP_2"/>
    <property type="match status" value="1"/>
</dbReference>
<dbReference type="KEGG" id="asau:88175002"/>
<dbReference type="PROSITE" id="PS50235">
    <property type="entry name" value="USP_3"/>
    <property type="match status" value="1"/>
</dbReference>
<dbReference type="InterPro" id="IPR018200">
    <property type="entry name" value="USP_CS"/>
</dbReference>
<evidence type="ECO:0000256" key="6">
    <source>
        <dbReference type="RuleBase" id="RU366025"/>
    </source>
</evidence>
<dbReference type="InterPro" id="IPR001394">
    <property type="entry name" value="Peptidase_C19_UCH"/>
</dbReference>
<dbReference type="InterPro" id="IPR050164">
    <property type="entry name" value="Peptidase_C19"/>
</dbReference>
<reference evidence="9 10" key="1">
    <citation type="submission" date="2023-10" db="EMBL/GenBank/DDBJ databases">
        <title>Draft Genome Sequence of Candida saopaulonensis from a very Premature Infant with Sepsis.</title>
        <authorList>
            <person name="Ning Y."/>
            <person name="Dai R."/>
            <person name="Xiao M."/>
            <person name="Xu Y."/>
            <person name="Yan Q."/>
            <person name="Zhang L."/>
        </authorList>
    </citation>
    <scope>NUCLEOTIDE SEQUENCE [LARGE SCALE GENOMIC DNA]</scope>
    <source>
        <strain evidence="9 10">19XY460</strain>
    </source>
</reference>
<dbReference type="PROSITE" id="PS00972">
    <property type="entry name" value="USP_1"/>
    <property type="match status" value="1"/>
</dbReference>
<sequence>MGKPVTAPSSEPAGSKGSNRNGTSNSASASTTTTSSSTTTSSNTTSSTGTTTTTASASSTPSTATSSGTSSTASSSALGPRRFRGDVPAFNPSLPLIYTQQMYQNLPQHSRQQQFYPQQPYMYTNQMMGYYPMAVGYDYNPYPQPMYYAPMPNQFHGQGYMNMGLPVYYSGSPNMSSLAPRKKYSKDGYHHNSSGYHSSETLASSDSIPSKEAGILSKEPVSNPSSSSVPGSSSGAASGLSVGTLRPLSEGKSHTAAPPKLAPSAVSAPAEPSSSSQPQKDATIETKDSVSEANAQTPAENQTQSSQKSPENVNNGSDVTLPLFFLTSKDEFLADHELAAAFSRKLLKSKTSYFDTFVADNHFAINAKGLEYIVNHDTGSKYYKHIHDAESNDTSKPSSNANDTNDSASTSAASTPKAPLAWSAVLQSADNKTKRREGELASTSNGHASKASLVAKSALKSSIIPEDSDAPQTLGLLMMQYIFDPTFKFDHHDIFSQKPRGLTNSGNICYMNVILQCLIFLEPFASLFHLIESRSIGSMGADSPTPLIDATINFLKDYSTIPPAKKSSGGSFNSDGIVVGKPLSPEPFYQKLIENPKFQHLSWGQQEDAEEFLGYVLDGLHEEFVKAEASIPLDQMEKISDIYATRANLVVAPTLKASILKAARLVRSSGSEHVEESEVLNETDSSNGWSEVGSGRKVCKKRVVEVQPSPITSLFGGRFRSVLTVPKSKEQQLITLDPFRCILLDISLEDVQKVEDALWKFNEIEKIPYKIDADREVVAKKQTFIDELPEVMILHLKRFSYLSDTSSSTQPHGSDNNGLEPELRSYGTIEKVMKNILYGLNLSVPTESLLSSLKRENTNNYSLTAVIYHHGRNAEGGHYTCDVLRPGKRWLRIDDTAVEAIDAEDVLEMTERDKSAYILMYQRKKTN</sequence>
<name>A0AAX4HDW6_9ASCO</name>
<gene>
    <name evidence="9" type="ORF">PUMCH_003939</name>
</gene>